<evidence type="ECO:0008006" key="7">
    <source>
        <dbReference type="Google" id="ProtNLM"/>
    </source>
</evidence>
<feature type="region of interest" description="Disordered" evidence="2">
    <location>
        <begin position="256"/>
        <end position="293"/>
    </location>
</feature>
<keyword evidence="6" id="KW-1185">Reference proteome</keyword>
<dbReference type="InterPro" id="IPR001878">
    <property type="entry name" value="Znf_CCHC"/>
</dbReference>
<feature type="compositionally biased region" description="Polar residues" evidence="2">
    <location>
        <begin position="68"/>
        <end position="84"/>
    </location>
</feature>
<evidence type="ECO:0000313" key="5">
    <source>
        <dbReference type="EMBL" id="KAJ8042051.1"/>
    </source>
</evidence>
<dbReference type="GO" id="GO:0008270">
    <property type="term" value="F:zinc ion binding"/>
    <property type="evidence" value="ECO:0007669"/>
    <property type="project" value="UniProtKB-KW"/>
</dbReference>
<evidence type="ECO:0000259" key="4">
    <source>
        <dbReference type="PROSITE" id="PS50804"/>
    </source>
</evidence>
<dbReference type="InterPro" id="IPR003309">
    <property type="entry name" value="SCAN_dom"/>
</dbReference>
<sequence>MDIEKLVNLGKEMGLTGKDLQEFIGSERQELERLARDERAHQLELRRRDKELLDTQLQLETMKKETNESFNNSGGANGEHSQSVRPKIRAPRLPPFEDVDDLDAYLQRYERYATNQNWQQVDWAINLSALLKGRALEVYSRLPPADANDYDKLKEALLKRFHLTEDGFRQKFRTVKPEEGESASQFASRLENYLIRWMKLAHVEESLDGLKDLIIREQFISSCSKELSVYMKEHKPQNMAAMAKLAENFLEAHGGLGTLSESNKKKSTQQSNEVSHSNRTPRHDKFGKGKDIKSENQNKRTCFVCGKTGHFARDCNRWKTVNKLAGMQLDNQDVELEETKGENVNIDTMACKIVLPDKEVLKK</sequence>
<dbReference type="Gene3D" id="1.10.4020.10">
    <property type="entry name" value="DNA breaking-rejoining enzymes"/>
    <property type="match status" value="1"/>
</dbReference>
<feature type="domain" description="CCHC-type" evidence="3">
    <location>
        <begin position="302"/>
        <end position="315"/>
    </location>
</feature>
<feature type="domain" description="SCAN box" evidence="4">
    <location>
        <begin position="169"/>
        <end position="249"/>
    </location>
</feature>
<dbReference type="AlphaFoldDB" id="A0A9Q1CBX8"/>
<dbReference type="Pfam" id="PF02023">
    <property type="entry name" value="SCAN"/>
    <property type="match status" value="1"/>
</dbReference>
<evidence type="ECO:0000313" key="6">
    <source>
        <dbReference type="Proteomes" id="UP001152320"/>
    </source>
</evidence>
<dbReference type="SUPFAM" id="SSF47353">
    <property type="entry name" value="Retrovirus capsid dimerization domain-like"/>
    <property type="match status" value="1"/>
</dbReference>
<gene>
    <name evidence="5" type="ORF">HOLleu_13019</name>
</gene>
<name>A0A9Q1CBX8_HOLLE</name>
<organism evidence="5 6">
    <name type="scientific">Holothuria leucospilota</name>
    <name type="common">Black long sea cucumber</name>
    <name type="synonym">Mertensiothuria leucospilota</name>
    <dbReference type="NCBI Taxonomy" id="206669"/>
    <lineage>
        <taxon>Eukaryota</taxon>
        <taxon>Metazoa</taxon>
        <taxon>Echinodermata</taxon>
        <taxon>Eleutherozoa</taxon>
        <taxon>Echinozoa</taxon>
        <taxon>Holothuroidea</taxon>
        <taxon>Aspidochirotacea</taxon>
        <taxon>Aspidochirotida</taxon>
        <taxon>Holothuriidae</taxon>
        <taxon>Holothuria</taxon>
    </lineage>
</organism>
<dbReference type="SMART" id="SM00343">
    <property type="entry name" value="ZnF_C2HC"/>
    <property type="match status" value="1"/>
</dbReference>
<dbReference type="Pfam" id="PF00098">
    <property type="entry name" value="zf-CCHC"/>
    <property type="match status" value="1"/>
</dbReference>
<dbReference type="PROSITE" id="PS50804">
    <property type="entry name" value="SCAN_BOX"/>
    <property type="match status" value="1"/>
</dbReference>
<evidence type="ECO:0000259" key="3">
    <source>
        <dbReference type="PROSITE" id="PS50158"/>
    </source>
</evidence>
<evidence type="ECO:0000256" key="2">
    <source>
        <dbReference type="SAM" id="MobiDB-lite"/>
    </source>
</evidence>
<comment type="caution">
    <text evidence="5">The sequence shown here is derived from an EMBL/GenBank/DDBJ whole genome shotgun (WGS) entry which is preliminary data.</text>
</comment>
<dbReference type="OrthoDB" id="10051775at2759"/>
<dbReference type="PANTHER" id="PTHR46888:SF1">
    <property type="entry name" value="RIBONUCLEASE H"/>
    <property type="match status" value="1"/>
</dbReference>
<feature type="region of interest" description="Disordered" evidence="2">
    <location>
        <begin position="63"/>
        <end position="92"/>
    </location>
</feature>
<evidence type="ECO:0000256" key="1">
    <source>
        <dbReference type="PROSITE-ProRule" id="PRU00047"/>
    </source>
</evidence>
<keyword evidence="1" id="KW-0479">Metal-binding</keyword>
<accession>A0A9Q1CBX8</accession>
<feature type="compositionally biased region" description="Basic and acidic residues" evidence="2">
    <location>
        <begin position="281"/>
        <end position="293"/>
    </location>
</feature>
<dbReference type="PANTHER" id="PTHR46888">
    <property type="entry name" value="ZINC KNUCKLE DOMAINCONTAINING PROTEIN-RELATED"/>
    <property type="match status" value="1"/>
</dbReference>
<dbReference type="GO" id="GO:0003676">
    <property type="term" value="F:nucleic acid binding"/>
    <property type="evidence" value="ECO:0007669"/>
    <property type="project" value="InterPro"/>
</dbReference>
<dbReference type="SUPFAM" id="SSF57756">
    <property type="entry name" value="Retrovirus zinc finger-like domains"/>
    <property type="match status" value="1"/>
</dbReference>
<keyword evidence="1" id="KW-0862">Zinc</keyword>
<dbReference type="Proteomes" id="UP001152320">
    <property type="component" value="Chromosome 5"/>
</dbReference>
<feature type="compositionally biased region" description="Polar residues" evidence="2">
    <location>
        <begin position="268"/>
        <end position="278"/>
    </location>
</feature>
<dbReference type="PROSITE" id="PS50158">
    <property type="entry name" value="ZF_CCHC"/>
    <property type="match status" value="1"/>
</dbReference>
<dbReference type="InterPro" id="IPR036875">
    <property type="entry name" value="Znf_CCHC_sf"/>
</dbReference>
<dbReference type="Gene3D" id="4.10.60.10">
    <property type="entry name" value="Zinc finger, CCHC-type"/>
    <property type="match status" value="1"/>
</dbReference>
<reference evidence="5" key="1">
    <citation type="submission" date="2021-10" db="EMBL/GenBank/DDBJ databases">
        <title>Tropical sea cucumber genome reveals ecological adaptation and Cuvierian tubules defense mechanism.</title>
        <authorList>
            <person name="Chen T."/>
        </authorList>
    </citation>
    <scope>NUCLEOTIDE SEQUENCE</scope>
    <source>
        <strain evidence="5">Nanhai2018</strain>
        <tissue evidence="5">Muscle</tissue>
    </source>
</reference>
<dbReference type="EMBL" id="JAIZAY010000005">
    <property type="protein sequence ID" value="KAJ8042051.1"/>
    <property type="molecule type" value="Genomic_DNA"/>
</dbReference>
<keyword evidence="1" id="KW-0863">Zinc-finger</keyword>
<proteinExistence type="predicted"/>
<protein>
    <recommendedName>
        <fullName evidence="7">CCHC-type domain-containing protein</fullName>
    </recommendedName>
</protein>
<dbReference type="InterPro" id="IPR038269">
    <property type="entry name" value="SCAN_sf"/>
</dbReference>